<dbReference type="InterPro" id="IPR050445">
    <property type="entry name" value="Bact_polysacc_biosynth/exp"/>
</dbReference>
<dbReference type="GO" id="GO:0005886">
    <property type="term" value="C:plasma membrane"/>
    <property type="evidence" value="ECO:0007669"/>
    <property type="project" value="UniProtKB-SubCell"/>
</dbReference>
<keyword evidence="6 7" id="KW-0472">Membrane</keyword>
<protein>
    <submittedName>
        <fullName evidence="9">Lipopolysaccharide biosynthesis protein</fullName>
    </submittedName>
</protein>
<keyword evidence="4 7" id="KW-0812">Transmembrane</keyword>
<dbReference type="AlphaFoldDB" id="A0A494XYJ5"/>
<dbReference type="Pfam" id="PF02706">
    <property type="entry name" value="Wzz"/>
    <property type="match status" value="1"/>
</dbReference>
<evidence type="ECO:0000256" key="2">
    <source>
        <dbReference type="ARBA" id="ARBA00006683"/>
    </source>
</evidence>
<feature type="transmembrane region" description="Helical" evidence="7">
    <location>
        <begin position="175"/>
        <end position="196"/>
    </location>
</feature>
<gene>
    <name evidence="9" type="ORF">D7Z26_15770</name>
</gene>
<comment type="subcellular location">
    <subcellularLocation>
        <location evidence="1">Cell membrane</location>
        <topology evidence="1">Multi-pass membrane protein</topology>
    </subcellularLocation>
</comment>
<evidence type="ECO:0000313" key="10">
    <source>
        <dbReference type="Proteomes" id="UP000282076"/>
    </source>
</evidence>
<keyword evidence="3" id="KW-1003">Cell membrane</keyword>
<keyword evidence="5 7" id="KW-1133">Transmembrane helix</keyword>
<organism evidence="9 10">
    <name type="scientific">Cohnella endophytica</name>
    <dbReference type="NCBI Taxonomy" id="2419778"/>
    <lineage>
        <taxon>Bacteria</taxon>
        <taxon>Bacillati</taxon>
        <taxon>Bacillota</taxon>
        <taxon>Bacilli</taxon>
        <taxon>Bacillales</taxon>
        <taxon>Paenibacillaceae</taxon>
        <taxon>Cohnella</taxon>
    </lineage>
</organism>
<dbReference type="Proteomes" id="UP000282076">
    <property type="component" value="Unassembled WGS sequence"/>
</dbReference>
<name>A0A494XYJ5_9BACL</name>
<evidence type="ECO:0000259" key="8">
    <source>
        <dbReference type="Pfam" id="PF02706"/>
    </source>
</evidence>
<evidence type="ECO:0000256" key="1">
    <source>
        <dbReference type="ARBA" id="ARBA00004651"/>
    </source>
</evidence>
<evidence type="ECO:0000256" key="6">
    <source>
        <dbReference type="ARBA" id="ARBA00023136"/>
    </source>
</evidence>
<dbReference type="EMBL" id="RBZM01000006">
    <property type="protein sequence ID" value="RKP53184.1"/>
    <property type="molecule type" value="Genomic_DNA"/>
</dbReference>
<feature type="domain" description="Polysaccharide chain length determinant N-terminal" evidence="8">
    <location>
        <begin position="3"/>
        <end position="93"/>
    </location>
</feature>
<evidence type="ECO:0000313" key="9">
    <source>
        <dbReference type="EMBL" id="RKP53184.1"/>
    </source>
</evidence>
<comment type="caution">
    <text evidence="9">The sequence shown here is derived from an EMBL/GenBank/DDBJ whole genome shotgun (WGS) entry which is preliminary data.</text>
</comment>
<comment type="similarity">
    <text evidence="2">Belongs to the CpsC/CapA family.</text>
</comment>
<dbReference type="PANTHER" id="PTHR32309">
    <property type="entry name" value="TYROSINE-PROTEIN KINASE"/>
    <property type="match status" value="1"/>
</dbReference>
<dbReference type="GO" id="GO:0004713">
    <property type="term" value="F:protein tyrosine kinase activity"/>
    <property type="evidence" value="ECO:0007669"/>
    <property type="project" value="TreeGrafter"/>
</dbReference>
<evidence type="ECO:0000256" key="5">
    <source>
        <dbReference type="ARBA" id="ARBA00022989"/>
    </source>
</evidence>
<evidence type="ECO:0000256" key="3">
    <source>
        <dbReference type="ARBA" id="ARBA00022475"/>
    </source>
</evidence>
<evidence type="ECO:0000256" key="4">
    <source>
        <dbReference type="ARBA" id="ARBA00022692"/>
    </source>
</evidence>
<sequence length="254" mass="28760">MMELELKDYFKIIGRRWWFIFLFVVFCCLPVSLYEYYTIQPEYEASTKLIVTNTSRDIAQARLDTNEISSNIMIINTYKEIIKSPAIMDKVVNGHPEIDRTAQNLIDNVKIVASSNSQVMNISIIDLSQEKAVQIVNAVSEVFKREIPAIMSVDNVTILSEAKVSNHPEPVSSNLLIKGLIVFVISFIIATGIIFLREYLDDTIKSEEDVRNHLGRATLAMVAKVKSSEWKSTPDYSLNKVGIESIQQGINHQT</sequence>
<reference evidence="9 10" key="1">
    <citation type="submission" date="2018-10" db="EMBL/GenBank/DDBJ databases">
        <title>Cohnella sp. M2MS4P-1, whole genome shotgun sequence.</title>
        <authorList>
            <person name="Tuo L."/>
        </authorList>
    </citation>
    <scope>NUCLEOTIDE SEQUENCE [LARGE SCALE GENOMIC DNA]</scope>
    <source>
        <strain evidence="9 10">M2MS4P-1</strain>
    </source>
</reference>
<evidence type="ECO:0000256" key="7">
    <source>
        <dbReference type="SAM" id="Phobius"/>
    </source>
</evidence>
<dbReference type="InterPro" id="IPR003856">
    <property type="entry name" value="LPS_length_determ_N"/>
</dbReference>
<keyword evidence="10" id="KW-1185">Reference proteome</keyword>
<dbReference type="PANTHER" id="PTHR32309:SF13">
    <property type="entry name" value="FERRIC ENTEROBACTIN TRANSPORT PROTEIN FEPE"/>
    <property type="match status" value="1"/>
</dbReference>
<feature type="transmembrane region" description="Helical" evidence="7">
    <location>
        <begin position="17"/>
        <end position="37"/>
    </location>
</feature>
<accession>A0A494XYJ5</accession>
<proteinExistence type="inferred from homology"/>